<dbReference type="AlphaFoldDB" id="A0A1I7X854"/>
<reference evidence="2" key="1">
    <citation type="submission" date="2016-11" db="UniProtKB">
        <authorList>
            <consortium name="WormBaseParasite"/>
        </authorList>
    </citation>
    <scope>IDENTIFICATION</scope>
</reference>
<dbReference type="PANTHER" id="PTHR22955:SF77">
    <property type="entry name" value="ASPARTIC PUTATIVE DOMAIN-CONTAINING PROTEIN-RELATED"/>
    <property type="match status" value="1"/>
</dbReference>
<evidence type="ECO:0000313" key="1">
    <source>
        <dbReference type="Proteomes" id="UP000095283"/>
    </source>
</evidence>
<sequence>MVLRKKTEKRQKTKCAIILKRTVYGRTLHDNPADIITRGMIPEELVDSKLWWNGPSWLLQSKDLWPDNTTFTIIPEDENSEIDDTLVANYTHTAIIEDSFQLTNFDPTRYSSFSSMINILCHILFFIFKCTRKKNLFICQTLNKYYDNLPITVNTRKL</sequence>
<accession>A0A1I7X854</accession>
<dbReference type="PANTHER" id="PTHR22955">
    <property type="entry name" value="RETROTRANSPOSON"/>
    <property type="match status" value="1"/>
</dbReference>
<organism evidence="1 2">
    <name type="scientific">Heterorhabditis bacteriophora</name>
    <name type="common">Entomopathogenic nematode worm</name>
    <dbReference type="NCBI Taxonomy" id="37862"/>
    <lineage>
        <taxon>Eukaryota</taxon>
        <taxon>Metazoa</taxon>
        <taxon>Ecdysozoa</taxon>
        <taxon>Nematoda</taxon>
        <taxon>Chromadorea</taxon>
        <taxon>Rhabditida</taxon>
        <taxon>Rhabditina</taxon>
        <taxon>Rhabditomorpha</taxon>
        <taxon>Strongyloidea</taxon>
        <taxon>Heterorhabditidae</taxon>
        <taxon>Heterorhabditis</taxon>
    </lineage>
</organism>
<dbReference type="Proteomes" id="UP000095283">
    <property type="component" value="Unplaced"/>
</dbReference>
<protein>
    <submittedName>
        <fullName evidence="2">Bestrophin homolog</fullName>
    </submittedName>
</protein>
<proteinExistence type="predicted"/>
<name>A0A1I7X854_HETBA</name>
<dbReference type="WBParaSite" id="Hba_13670">
    <property type="protein sequence ID" value="Hba_13670"/>
    <property type="gene ID" value="Hba_13670"/>
</dbReference>
<evidence type="ECO:0000313" key="2">
    <source>
        <dbReference type="WBParaSite" id="Hba_13670"/>
    </source>
</evidence>
<keyword evidence="1" id="KW-1185">Reference proteome</keyword>